<evidence type="ECO:0000313" key="4">
    <source>
        <dbReference type="Proteomes" id="UP001383192"/>
    </source>
</evidence>
<protein>
    <submittedName>
        <fullName evidence="3">Uncharacterized protein</fullName>
    </submittedName>
</protein>
<dbReference type="PANTHER" id="PTHR35043">
    <property type="entry name" value="TRANSCRIPTION FACTOR DOMAIN-CONTAINING PROTEIN"/>
    <property type="match status" value="1"/>
</dbReference>
<proteinExistence type="predicted"/>
<accession>A0AAW0BVT3</accession>
<feature type="transmembrane region" description="Helical" evidence="2">
    <location>
        <begin position="288"/>
        <end position="305"/>
    </location>
</feature>
<feature type="transmembrane region" description="Helical" evidence="2">
    <location>
        <begin position="110"/>
        <end position="127"/>
    </location>
</feature>
<keyword evidence="2" id="KW-1133">Transmembrane helix</keyword>
<keyword evidence="4" id="KW-1185">Reference proteome</keyword>
<feature type="transmembrane region" description="Helical" evidence="2">
    <location>
        <begin position="317"/>
        <end position="345"/>
    </location>
</feature>
<feature type="region of interest" description="Disordered" evidence="1">
    <location>
        <begin position="146"/>
        <end position="172"/>
    </location>
</feature>
<name>A0AAW0BVT3_9AGAR</name>
<dbReference type="Proteomes" id="UP001383192">
    <property type="component" value="Unassembled WGS sequence"/>
</dbReference>
<evidence type="ECO:0000256" key="1">
    <source>
        <dbReference type="SAM" id="MobiDB-lite"/>
    </source>
</evidence>
<organism evidence="3 4">
    <name type="scientific">Paramarasmius palmivorus</name>
    <dbReference type="NCBI Taxonomy" id="297713"/>
    <lineage>
        <taxon>Eukaryota</taxon>
        <taxon>Fungi</taxon>
        <taxon>Dikarya</taxon>
        <taxon>Basidiomycota</taxon>
        <taxon>Agaricomycotina</taxon>
        <taxon>Agaricomycetes</taxon>
        <taxon>Agaricomycetidae</taxon>
        <taxon>Agaricales</taxon>
        <taxon>Marasmiineae</taxon>
        <taxon>Marasmiaceae</taxon>
        <taxon>Paramarasmius</taxon>
    </lineage>
</organism>
<dbReference type="AlphaFoldDB" id="A0AAW0BVT3"/>
<feature type="compositionally biased region" description="Basic and acidic residues" evidence="1">
    <location>
        <begin position="161"/>
        <end position="170"/>
    </location>
</feature>
<keyword evidence="2" id="KW-0472">Membrane</keyword>
<evidence type="ECO:0000313" key="3">
    <source>
        <dbReference type="EMBL" id="KAK7030840.1"/>
    </source>
</evidence>
<feature type="transmembrane region" description="Helical" evidence="2">
    <location>
        <begin position="204"/>
        <end position="226"/>
    </location>
</feature>
<reference evidence="3 4" key="1">
    <citation type="submission" date="2024-01" db="EMBL/GenBank/DDBJ databases">
        <title>A draft genome for a cacao thread blight-causing isolate of Paramarasmius palmivorus.</title>
        <authorList>
            <person name="Baruah I.K."/>
            <person name="Bukari Y."/>
            <person name="Amoako-Attah I."/>
            <person name="Meinhardt L.W."/>
            <person name="Bailey B.A."/>
            <person name="Cohen S.P."/>
        </authorList>
    </citation>
    <scope>NUCLEOTIDE SEQUENCE [LARGE SCALE GENOMIC DNA]</scope>
    <source>
        <strain evidence="3 4">GH-12</strain>
    </source>
</reference>
<feature type="transmembrane region" description="Helical" evidence="2">
    <location>
        <begin position="255"/>
        <end position="276"/>
    </location>
</feature>
<comment type="caution">
    <text evidence="3">The sequence shown here is derived from an EMBL/GenBank/DDBJ whole genome shotgun (WGS) entry which is preliminary data.</text>
</comment>
<gene>
    <name evidence="3" type="ORF">VNI00_013948</name>
</gene>
<evidence type="ECO:0000256" key="2">
    <source>
        <dbReference type="SAM" id="Phobius"/>
    </source>
</evidence>
<dbReference type="PANTHER" id="PTHR35043:SF8">
    <property type="entry name" value="DUF4220 DOMAIN-CONTAINING PROTEIN"/>
    <property type="match status" value="1"/>
</dbReference>
<dbReference type="EMBL" id="JAYKXP010000074">
    <property type="protein sequence ID" value="KAK7030840.1"/>
    <property type="molecule type" value="Genomic_DNA"/>
</dbReference>
<keyword evidence="2" id="KW-0812">Transmembrane</keyword>
<sequence>MGGFALYDGPHFRRLLWEKWCKEDLELVKRAHTSASTSSQGDRDSVEEKYSSLLEYLLDHGFISLSEDEIQDRSHGDPISKAIALIQTSWFLLQCIARACQGLAITELEIITLAFSFLNFVIYFLWWNKPQRVCYPIHVRWPGPQVRDRPQPCTPKPKIRSTGESKHLPRDDEESVLSSADGLAASPSDRGVFRRATASFISTCYDLLHGLLLLLSIPFLLLYFVLKQLFDLAMGVDDNESHRLFSSRLGKNPPLIYFASYFLAICFGGFHCLAWVSDFPSERERLQWRISSLLVTLLPLLIGSAHRAINDYGVSEFWALAFILAFNARPIILILVVSTVSYVVARLWLISLAFMALRDLPPSAYWTVQWTTFIPHIG</sequence>